<evidence type="ECO:0000313" key="4">
    <source>
        <dbReference type="EMBL" id="CAL6007955.1"/>
    </source>
</evidence>
<evidence type="ECO:0000259" key="2">
    <source>
        <dbReference type="Pfam" id="PF17404"/>
    </source>
</evidence>
<dbReference type="EMBL" id="CATOUU010000341">
    <property type="protein sequence ID" value="CAI9925467.1"/>
    <property type="molecule type" value="Genomic_DNA"/>
</dbReference>
<organism evidence="3">
    <name type="scientific">Hexamita inflata</name>
    <dbReference type="NCBI Taxonomy" id="28002"/>
    <lineage>
        <taxon>Eukaryota</taxon>
        <taxon>Metamonada</taxon>
        <taxon>Diplomonadida</taxon>
        <taxon>Hexamitidae</taxon>
        <taxon>Hexamitinae</taxon>
        <taxon>Hexamita</taxon>
    </lineage>
</organism>
<dbReference type="EMBL" id="CAXDID020000056">
    <property type="protein sequence ID" value="CAL6007955.1"/>
    <property type="molecule type" value="Genomic_DNA"/>
</dbReference>
<feature type="domain" description="Nrap protein" evidence="2">
    <location>
        <begin position="380"/>
        <end position="478"/>
    </location>
</feature>
<reference evidence="4 5" key="2">
    <citation type="submission" date="2024-07" db="EMBL/GenBank/DDBJ databases">
        <authorList>
            <person name="Akdeniz Z."/>
        </authorList>
    </citation>
    <scope>NUCLEOTIDE SEQUENCE [LARGE SCALE GENOMIC DNA]</scope>
</reference>
<dbReference type="InterPro" id="IPR035368">
    <property type="entry name" value="Nrap_D3"/>
</dbReference>
<accession>A0AA86TSU3</accession>
<proteinExistence type="predicted"/>
<feature type="compositionally biased region" description="Acidic residues" evidence="1">
    <location>
        <begin position="1058"/>
        <end position="1085"/>
    </location>
</feature>
<dbReference type="AlphaFoldDB" id="A0AA86TSU3"/>
<evidence type="ECO:0000313" key="5">
    <source>
        <dbReference type="Proteomes" id="UP001642409"/>
    </source>
</evidence>
<dbReference type="Proteomes" id="UP001642409">
    <property type="component" value="Unassembled WGS sequence"/>
</dbReference>
<sequence>MIASVDEQQQLRLNMSQSTLFKRQLQAYCKNANSLSVQQKLSLQKAVEHQASLLKQKSISVEFYCAQLEGSLFVSKSQPIEVYFTFDLNVDPSDLIDRQFFTQFTSQLNSLKTDFELQSDPYPQLIKSTKVDSLNVKYILIPSIKTSANRFTFGASNIKTEQQYVFADLESEPISKLSTNKDFLPSMDYNYNILFNGQVNEVIQYLRQKKINFEFAALVQSVFIAHKVNINTLAVLMLTLNYQEELDLESQMKIFITRFVEDFSSGMAVFGPEVTMLDERQTNLIKVFNQPALIVPTARPLNALYQISNGQMRQLITKLDKVKYCITNQTNYINNKQITQFYGQNVFAMLLNKSKFIVNSHPDIVLNVNSKLTSYQQRFMESILQEALQKHLEIVNFVVVNEQQISVYMTERQTSVKIFKGPNVMNKAKAKVFENIFKDLAEPRHFQNGDILLCVISEAETASEQVSNIIIQLFKSHLNIAVQQPHTSDSLMSKILPNFKETFEAHQLITQQVIKFGNEVSDAFMNPKVNFTYSHIDIISENAMSTSLTAPIYEQTQKPVNVQFVDVNMYVSALAKWPKHYPALVQLKQLLLNQLIQYFRPSAEFKITNQKSTYFEVQCFIDNRFFMMRVFMRFEQEYQLLSNYNPDKATYLQQLHAVKAKHVEHFNNSSPIVIQTAHLCKRWLAAHLVPLYTLDFNPIDECHSIFDTRAFKKITLNRNLSDFLPEEIEELFKMCDTEIQNTLRAPMSDLSTTNWVNEEFVELIILFLFMQNKFNSAINGFCSFLQFIGQADTEFANGVILNMMDVSQQFTFEEGTFCVLTEYDPTGFLSNNINVNVFKQVKNKAVICAQTIIQYQNNAKINPLALFKTSVKNITHILVLTDNVHFKQFDQALVVEIDRKTAPEMEPANRFELIQQHFSQKINNLLQSNIKAKSFQQVKEFKEFDPLTLLMPIFARMFNQLEVKFDVYGGMAVYLSLPENVTENFDLDKVRVSKFDEKMKMMVDEQYLIAQGLIETGIFQQTIVQKNRWEMEDEIEMFEEEDDEHIENEILDINQLEEQEEQEEEEEFMEEIDEEMEEISDDDAEMLQLLKPKDKK</sequence>
<protein>
    <submittedName>
        <fullName evidence="3">Nrap family protein</fullName>
    </submittedName>
    <submittedName>
        <fullName evidence="4">Nrap_family protein</fullName>
    </submittedName>
</protein>
<gene>
    <name evidence="3" type="ORF">HINF_LOCUS13112</name>
    <name evidence="4" type="ORF">HINF_LOCUS20890</name>
</gene>
<keyword evidence="5" id="KW-1185">Reference proteome</keyword>
<feature type="region of interest" description="Disordered" evidence="1">
    <location>
        <begin position="1058"/>
        <end position="1096"/>
    </location>
</feature>
<dbReference type="Pfam" id="PF17404">
    <property type="entry name" value="Nrap_D3"/>
    <property type="match status" value="1"/>
</dbReference>
<comment type="caution">
    <text evidence="3">The sequence shown here is derived from an EMBL/GenBank/DDBJ whole genome shotgun (WGS) entry which is preliminary data.</text>
</comment>
<name>A0AA86TSU3_9EUKA</name>
<evidence type="ECO:0000256" key="1">
    <source>
        <dbReference type="SAM" id="MobiDB-lite"/>
    </source>
</evidence>
<reference evidence="3" key="1">
    <citation type="submission" date="2023-06" db="EMBL/GenBank/DDBJ databases">
        <authorList>
            <person name="Kurt Z."/>
        </authorList>
    </citation>
    <scope>NUCLEOTIDE SEQUENCE</scope>
</reference>
<evidence type="ECO:0000313" key="3">
    <source>
        <dbReference type="EMBL" id="CAI9925467.1"/>
    </source>
</evidence>